<dbReference type="AlphaFoldDB" id="A0A8A6W5X6"/>
<reference evidence="1" key="1">
    <citation type="submission" date="2020-12" db="EMBL/GenBank/DDBJ databases">
        <authorList>
            <person name="Liu H."/>
        </authorList>
    </citation>
    <scope>NUCLEOTIDE SEQUENCE</scope>
    <source>
        <strain evidence="1">B2</strain>
    </source>
</reference>
<protein>
    <submittedName>
        <fullName evidence="1">Uncharacterized protein</fullName>
    </submittedName>
</protein>
<organism evidence="1">
    <name type="scientific">Rhodococcus sp. B2</name>
    <dbReference type="NCBI Taxonomy" id="1185468"/>
    <lineage>
        <taxon>Bacteria</taxon>
        <taxon>Bacillati</taxon>
        <taxon>Actinomycetota</taxon>
        <taxon>Actinomycetes</taxon>
        <taxon>Mycobacteriales</taxon>
        <taxon>Nocardiaceae</taxon>
        <taxon>Rhodococcus</taxon>
    </lineage>
</organism>
<name>A0A8A6W5X6_9NOCA</name>
<sequence length="173" mass="19421">MGWQSGLHAILVESSRSHSDYPHIKHTSTEMTAHYARLHDTTVRDHWERARKVDIHGHTVAIADDSPLADAAWTKHHLARATMALPNGYCGLPLQQSCPHSNACLTCAVFITTPEFLPQHREQLEMTRGIIARARQHGQLRLIEMNTRTADNLTAIITSLEHEPDDTDPQVSL</sequence>
<evidence type="ECO:0000313" key="1">
    <source>
        <dbReference type="EMBL" id="QTK22459.1"/>
    </source>
</evidence>
<reference evidence="1" key="2">
    <citation type="journal article" name="Microb. Cell Fact.">
        <title>A bifunctional enzyme belonging to cytochrome P450 family involved in the O-dealkylation and N-dealkoxymethylation toward chloroacetanilide herbicides in Rhodococcus sp. B2.</title>
        <authorList>
            <person name="Liu H.M."/>
            <person name="Yuan M."/>
            <person name="Liu A.M."/>
            <person name="Ren L."/>
            <person name="Zhu G.P."/>
            <person name="Sun L.N."/>
        </authorList>
    </citation>
    <scope>NUCLEOTIDE SEQUENCE</scope>
    <source>
        <strain evidence="1">B2</strain>
    </source>
</reference>
<proteinExistence type="predicted"/>
<dbReference type="EMBL" id="MW378985">
    <property type="protein sequence ID" value="QTK22459.1"/>
    <property type="molecule type" value="Genomic_DNA"/>
</dbReference>
<accession>A0A8A6W5X6</accession>